<organism evidence="1">
    <name type="scientific">Lygus hesperus</name>
    <name type="common">Western plant bug</name>
    <dbReference type="NCBI Taxonomy" id="30085"/>
    <lineage>
        <taxon>Eukaryota</taxon>
        <taxon>Metazoa</taxon>
        <taxon>Ecdysozoa</taxon>
        <taxon>Arthropoda</taxon>
        <taxon>Hexapoda</taxon>
        <taxon>Insecta</taxon>
        <taxon>Pterygota</taxon>
        <taxon>Neoptera</taxon>
        <taxon>Paraneoptera</taxon>
        <taxon>Hemiptera</taxon>
        <taxon>Heteroptera</taxon>
        <taxon>Panheteroptera</taxon>
        <taxon>Cimicomorpha</taxon>
        <taxon>Miridae</taxon>
        <taxon>Mirini</taxon>
        <taxon>Lygus</taxon>
    </lineage>
</organism>
<dbReference type="AlphaFoldDB" id="A0A146KXY3"/>
<protein>
    <recommendedName>
        <fullName evidence="2">Nuclear respiratory factor 1 NLS/DNA-binding dimerisation domain-containing protein</fullName>
    </recommendedName>
</protein>
<feature type="non-terminal residue" evidence="1">
    <location>
        <position position="1"/>
    </location>
</feature>
<dbReference type="EMBL" id="GDHC01019029">
    <property type="protein sequence ID" value="JAP99599.1"/>
    <property type="molecule type" value="Transcribed_RNA"/>
</dbReference>
<gene>
    <name evidence="1" type="ORF">g.49922</name>
</gene>
<reference evidence="1" key="1">
    <citation type="journal article" date="2016" name="Gigascience">
        <title>De novo construction of an expanded transcriptome assembly for the western tarnished plant bug, Lygus hesperus.</title>
        <authorList>
            <person name="Tassone E.E."/>
            <person name="Geib S.M."/>
            <person name="Hall B."/>
            <person name="Fabrick J.A."/>
            <person name="Brent C.S."/>
            <person name="Hull J.J."/>
        </authorList>
    </citation>
    <scope>NUCLEOTIDE SEQUENCE</scope>
</reference>
<evidence type="ECO:0000313" key="1">
    <source>
        <dbReference type="EMBL" id="JAP99599.1"/>
    </source>
</evidence>
<proteinExistence type="predicted"/>
<sequence length="411" mass="47457">ASQLTSLQPSTVFLISNFQSPFCFSFLQSPSIQVLLSANCKEPPPQNSTALSFTNFVIHVARDKMARCKHFNMLLHMVTELPLLMANGTFKYLDSMQDQELESFLSYLVRYCSEKYSENPMTKPEWWGKEVKFFRDFYTGTISLPYMKNKQMKLRTIIQSCYAYYDALNLLLMSEKLASRLVYDFVRNPNDTVTVNVANTITPIVVIPASNLDYDLTRVPGTLMNSGFKRQVLRGPLKKASLIEYDCRTIVQINDSETDSDCMIIDDISSDDEITAVSRRKSFDEYQEYYNGEITDPEDKRRDKEVLRQGPDCVDLTLDEDDEERRAILEAEKSSFLEEFGLLKWGKAPPDQTLSPAIKDHKRKSRFSLKKFSLDQVPFLVRIGLLPRRCLMTLNEMSMRTGFIEKYTRNV</sequence>
<accession>A0A146KXY3</accession>
<evidence type="ECO:0008006" key="2">
    <source>
        <dbReference type="Google" id="ProtNLM"/>
    </source>
</evidence>
<name>A0A146KXY3_LYGHE</name>